<feature type="coiled-coil region" evidence="1">
    <location>
        <begin position="55"/>
        <end position="89"/>
    </location>
</feature>
<organism evidence="5 6">
    <name type="scientific">Banduia mediterranea</name>
    <dbReference type="NCBI Taxonomy" id="3075609"/>
    <lineage>
        <taxon>Bacteria</taxon>
        <taxon>Pseudomonadati</taxon>
        <taxon>Pseudomonadota</taxon>
        <taxon>Gammaproteobacteria</taxon>
        <taxon>Nevskiales</taxon>
        <taxon>Algiphilaceae</taxon>
        <taxon>Banduia</taxon>
    </lineage>
</organism>
<comment type="caution">
    <text evidence="5">The sequence shown here is derived from an EMBL/GenBank/DDBJ whole genome shotgun (WGS) entry which is preliminary data.</text>
</comment>
<feature type="region of interest" description="Disordered" evidence="2">
    <location>
        <begin position="311"/>
        <end position="352"/>
    </location>
</feature>
<dbReference type="EMBL" id="JAVRIC010000015">
    <property type="protein sequence ID" value="MDT0497937.1"/>
    <property type="molecule type" value="Genomic_DNA"/>
</dbReference>
<protein>
    <submittedName>
        <fullName evidence="5">SH3 domain-containing protein</fullName>
    </submittedName>
</protein>
<keyword evidence="6" id="KW-1185">Reference proteome</keyword>
<feature type="coiled-coil region" evidence="1">
    <location>
        <begin position="157"/>
        <end position="184"/>
    </location>
</feature>
<proteinExistence type="predicted"/>
<gene>
    <name evidence="5" type="ORF">RM530_11270</name>
</gene>
<dbReference type="Proteomes" id="UP001254608">
    <property type="component" value="Unassembled WGS sequence"/>
</dbReference>
<evidence type="ECO:0000256" key="3">
    <source>
        <dbReference type="SAM" id="SignalP"/>
    </source>
</evidence>
<evidence type="ECO:0000259" key="4">
    <source>
        <dbReference type="Pfam" id="PF08239"/>
    </source>
</evidence>
<evidence type="ECO:0000256" key="2">
    <source>
        <dbReference type="SAM" id="MobiDB-lite"/>
    </source>
</evidence>
<evidence type="ECO:0000256" key="1">
    <source>
        <dbReference type="SAM" id="Coils"/>
    </source>
</evidence>
<feature type="chain" id="PRO_5045135420" evidence="3">
    <location>
        <begin position="40"/>
        <end position="439"/>
    </location>
</feature>
<feature type="region of interest" description="Disordered" evidence="2">
    <location>
        <begin position="134"/>
        <end position="154"/>
    </location>
</feature>
<sequence length="439" mass="47440">MGSDNQRAVSKPAARLGVPAILLLVGSGLLSSASVWAQAADTVSPKPSWESYLTEQDMDERVSRYKASIEQYRQQVVDLEQELNVAHRLAEKKLDAVPPSCEPPQSILEELSNVRSALAVRNEEVRRLQSRLQFAESGDGAPTAPPRVPAPANGGQVRNLQAQLAAAQREINQRSENQVELREKLQRHGESLNTYVARIDRLETQLAAATAGEAVPPSADGAQLAQLQAQLKLTQQQNESLRADIERLNRVAGSDTAELQTQVATLSTELASLRTQLAERDRSLLASKADRDQDSNTLRAQAETIDALQQPLAAARGETRSTVPASAQAAPAAKDHDATTPLPAPTAPSAAESVAAVMPAPVRPRTEVISRRSARAVGRADVYEIPSLRSARIGFIDDGRPLNVTERSLDTQPAWYHVRTAQGSGGWVRSEQLELSDAQ</sequence>
<dbReference type="Pfam" id="PF08239">
    <property type="entry name" value="SH3_3"/>
    <property type="match status" value="1"/>
</dbReference>
<feature type="domain" description="SH3b" evidence="4">
    <location>
        <begin position="380"/>
        <end position="431"/>
    </location>
</feature>
<dbReference type="RefSeq" id="WP_311365329.1">
    <property type="nucleotide sequence ID" value="NZ_JAVRIC010000015.1"/>
</dbReference>
<dbReference type="InterPro" id="IPR003646">
    <property type="entry name" value="SH3-like_bac-type"/>
</dbReference>
<dbReference type="Gene3D" id="1.10.287.1490">
    <property type="match status" value="1"/>
</dbReference>
<name>A0ABU2WLL5_9GAMM</name>
<feature type="coiled-coil region" evidence="1">
    <location>
        <begin position="224"/>
        <end position="276"/>
    </location>
</feature>
<evidence type="ECO:0000313" key="5">
    <source>
        <dbReference type="EMBL" id="MDT0497937.1"/>
    </source>
</evidence>
<keyword evidence="1" id="KW-0175">Coiled coil</keyword>
<dbReference type="Gene3D" id="2.30.30.40">
    <property type="entry name" value="SH3 Domains"/>
    <property type="match status" value="1"/>
</dbReference>
<evidence type="ECO:0000313" key="6">
    <source>
        <dbReference type="Proteomes" id="UP001254608"/>
    </source>
</evidence>
<reference evidence="5 6" key="1">
    <citation type="submission" date="2023-09" db="EMBL/GenBank/DDBJ databases">
        <authorList>
            <person name="Rey-Velasco X."/>
        </authorList>
    </citation>
    <scope>NUCLEOTIDE SEQUENCE [LARGE SCALE GENOMIC DNA]</scope>
    <source>
        <strain evidence="5 6">W345</strain>
    </source>
</reference>
<accession>A0ABU2WLL5</accession>
<keyword evidence="3" id="KW-0732">Signal</keyword>
<feature type="signal peptide" evidence="3">
    <location>
        <begin position="1"/>
        <end position="39"/>
    </location>
</feature>